<dbReference type="Proteomes" id="UP000309389">
    <property type="component" value="Unassembled WGS sequence"/>
</dbReference>
<evidence type="ECO:0000256" key="13">
    <source>
        <dbReference type="RuleBase" id="RU364037"/>
    </source>
</evidence>
<sequence>MEEAIDLETLCQQKGLRMTDQRRTIAAVLSKAKDHPDIEEIHRRAALRDSRISLATVYRTMNLMEELGLVDRHEFGDGRARFEAAPDAHHDHIINVETGEIVEFVDPELEILQRQIAERLGYRLVDHRVELFAVRLNQDE</sequence>
<accession>A0A4T3F5D8</accession>
<evidence type="ECO:0000256" key="7">
    <source>
        <dbReference type="ARBA" id="ARBA00022723"/>
    </source>
</evidence>
<keyword evidence="12 13" id="KW-0408">Iron</keyword>
<dbReference type="Gene3D" id="3.30.1490.190">
    <property type="match status" value="1"/>
</dbReference>
<reference evidence="14 15" key="1">
    <citation type="submission" date="2019-04" db="EMBL/GenBank/DDBJ databases">
        <title>Altererythrobacter aquimixticola sp. nov., isolated from sediment of junction between the ocean and a freshwater spring.</title>
        <authorList>
            <person name="Yoon J.-H."/>
        </authorList>
    </citation>
    <scope>NUCLEOTIDE SEQUENCE [LARGE SCALE GENOMIC DNA]</scope>
    <source>
        <strain evidence="14 15">SSKS-13</strain>
    </source>
</reference>
<evidence type="ECO:0000313" key="15">
    <source>
        <dbReference type="Proteomes" id="UP000309389"/>
    </source>
</evidence>
<dbReference type="PANTHER" id="PTHR33202:SF2">
    <property type="entry name" value="FERRIC UPTAKE REGULATION PROTEIN"/>
    <property type="match status" value="1"/>
</dbReference>
<comment type="subcellular location">
    <subcellularLocation>
        <location evidence="1 13">Cytoplasm</location>
    </subcellularLocation>
</comment>
<gene>
    <name evidence="13" type="primary">fur</name>
    <name evidence="14" type="ORF">E5222_04410</name>
</gene>
<dbReference type="PANTHER" id="PTHR33202">
    <property type="entry name" value="ZINC UPTAKE REGULATION PROTEIN"/>
    <property type="match status" value="1"/>
</dbReference>
<evidence type="ECO:0000256" key="1">
    <source>
        <dbReference type="ARBA" id="ARBA00004496"/>
    </source>
</evidence>
<dbReference type="GO" id="GO:0045892">
    <property type="term" value="P:negative regulation of DNA-templated transcription"/>
    <property type="evidence" value="ECO:0007669"/>
    <property type="project" value="TreeGrafter"/>
</dbReference>
<evidence type="ECO:0000256" key="8">
    <source>
        <dbReference type="ARBA" id="ARBA00022833"/>
    </source>
</evidence>
<keyword evidence="6 13" id="KW-0678">Repressor</keyword>
<keyword evidence="10 13" id="KW-0238">DNA-binding</keyword>
<keyword evidence="11 13" id="KW-0804">Transcription</keyword>
<name>A0A4T3F5D8_9SPHN</name>
<dbReference type="GO" id="GO:1900376">
    <property type="term" value="P:regulation of secondary metabolite biosynthetic process"/>
    <property type="evidence" value="ECO:0007669"/>
    <property type="project" value="TreeGrafter"/>
</dbReference>
<dbReference type="InterPro" id="IPR002481">
    <property type="entry name" value="FUR"/>
</dbReference>
<evidence type="ECO:0000256" key="9">
    <source>
        <dbReference type="ARBA" id="ARBA00023015"/>
    </source>
</evidence>
<dbReference type="OrthoDB" id="8659436at2"/>
<dbReference type="EMBL" id="SSHH01000001">
    <property type="protein sequence ID" value="TIX51699.1"/>
    <property type="molecule type" value="Genomic_DNA"/>
</dbReference>
<dbReference type="InterPro" id="IPR036388">
    <property type="entry name" value="WH-like_DNA-bd_sf"/>
</dbReference>
<comment type="similarity">
    <text evidence="2 13">Belongs to the Fur family.</text>
</comment>
<dbReference type="CDD" id="cd07153">
    <property type="entry name" value="Fur_like"/>
    <property type="match status" value="1"/>
</dbReference>
<feature type="binding site" evidence="12">
    <location>
        <position position="110"/>
    </location>
    <ligand>
        <name>Fe cation</name>
        <dbReference type="ChEBI" id="CHEBI:24875"/>
    </ligand>
</feature>
<proteinExistence type="inferred from homology"/>
<protein>
    <recommendedName>
        <fullName evidence="4 13">Ferric uptake regulation protein</fullName>
    </recommendedName>
</protein>
<comment type="subunit">
    <text evidence="3 13">Homodimer.</text>
</comment>
<dbReference type="SUPFAM" id="SSF46785">
    <property type="entry name" value="Winged helix' DNA-binding domain"/>
    <property type="match status" value="1"/>
</dbReference>
<keyword evidence="15" id="KW-1185">Reference proteome</keyword>
<evidence type="ECO:0000256" key="10">
    <source>
        <dbReference type="ARBA" id="ARBA00023125"/>
    </source>
</evidence>
<dbReference type="GO" id="GO:0000976">
    <property type="term" value="F:transcription cis-regulatory region binding"/>
    <property type="evidence" value="ECO:0007669"/>
    <property type="project" value="TreeGrafter"/>
</dbReference>
<dbReference type="GO" id="GO:0008270">
    <property type="term" value="F:zinc ion binding"/>
    <property type="evidence" value="ECO:0007669"/>
    <property type="project" value="TreeGrafter"/>
</dbReference>
<keyword evidence="9 13" id="KW-0805">Transcription regulation</keyword>
<dbReference type="AlphaFoldDB" id="A0A4T3F5D8"/>
<keyword evidence="7 12" id="KW-0479">Metal-binding</keyword>
<dbReference type="Pfam" id="PF01475">
    <property type="entry name" value="FUR"/>
    <property type="match status" value="1"/>
</dbReference>
<evidence type="ECO:0000256" key="6">
    <source>
        <dbReference type="ARBA" id="ARBA00022491"/>
    </source>
</evidence>
<evidence type="ECO:0000256" key="4">
    <source>
        <dbReference type="ARBA" id="ARBA00020910"/>
    </source>
</evidence>
<dbReference type="Gene3D" id="1.10.10.10">
    <property type="entry name" value="Winged helix-like DNA-binding domain superfamily/Winged helix DNA-binding domain"/>
    <property type="match status" value="1"/>
</dbReference>
<comment type="caution">
    <text evidence="14">The sequence shown here is derived from an EMBL/GenBank/DDBJ whole genome shotgun (WGS) entry which is preliminary data.</text>
</comment>
<evidence type="ECO:0000256" key="3">
    <source>
        <dbReference type="ARBA" id="ARBA00011738"/>
    </source>
</evidence>
<evidence type="ECO:0000256" key="2">
    <source>
        <dbReference type="ARBA" id="ARBA00007957"/>
    </source>
</evidence>
<dbReference type="GO" id="GO:0005829">
    <property type="term" value="C:cytosol"/>
    <property type="evidence" value="ECO:0007669"/>
    <property type="project" value="TreeGrafter"/>
</dbReference>
<dbReference type="InterPro" id="IPR043135">
    <property type="entry name" value="Fur_C"/>
</dbReference>
<keyword evidence="5 13" id="KW-0963">Cytoplasm</keyword>
<evidence type="ECO:0000256" key="12">
    <source>
        <dbReference type="PIRSR" id="PIRSR602481-2"/>
    </source>
</evidence>
<comment type="cofactor">
    <cofactor evidence="12">
        <name>Mn(2+)</name>
        <dbReference type="ChEBI" id="CHEBI:29035"/>
    </cofactor>
    <cofactor evidence="12">
        <name>Fe(2+)</name>
        <dbReference type="ChEBI" id="CHEBI:29033"/>
    </cofactor>
    <text evidence="12">Binds 1 Mn(2+) or Fe(2+) ion per subunit.</text>
</comment>
<dbReference type="GO" id="GO:0003700">
    <property type="term" value="F:DNA-binding transcription factor activity"/>
    <property type="evidence" value="ECO:0007669"/>
    <property type="project" value="UniProtKB-UniRule"/>
</dbReference>
<feature type="binding site" evidence="12">
    <location>
        <position position="89"/>
    </location>
    <ligand>
        <name>Fe cation</name>
        <dbReference type="ChEBI" id="CHEBI:24875"/>
    </ligand>
</feature>
<evidence type="ECO:0000313" key="14">
    <source>
        <dbReference type="EMBL" id="TIX51699.1"/>
    </source>
</evidence>
<evidence type="ECO:0000256" key="11">
    <source>
        <dbReference type="ARBA" id="ARBA00023163"/>
    </source>
</evidence>
<dbReference type="FunFam" id="1.10.10.10:FF:000051">
    <property type="entry name" value="Fur family transcriptional regulator"/>
    <property type="match status" value="1"/>
</dbReference>
<evidence type="ECO:0000256" key="5">
    <source>
        <dbReference type="ARBA" id="ARBA00022490"/>
    </source>
</evidence>
<dbReference type="InterPro" id="IPR036390">
    <property type="entry name" value="WH_DNA-bd_sf"/>
</dbReference>
<feature type="binding site" evidence="12">
    <location>
        <position position="127"/>
    </location>
    <ligand>
        <name>Fe cation</name>
        <dbReference type="ChEBI" id="CHEBI:24875"/>
    </ligand>
</feature>
<organism evidence="14 15">
    <name type="scientific">Alteraurantiacibacter aquimixticola</name>
    <dbReference type="NCBI Taxonomy" id="2489173"/>
    <lineage>
        <taxon>Bacteria</taxon>
        <taxon>Pseudomonadati</taxon>
        <taxon>Pseudomonadota</taxon>
        <taxon>Alphaproteobacteria</taxon>
        <taxon>Sphingomonadales</taxon>
        <taxon>Erythrobacteraceae</taxon>
        <taxon>Alteraurantiacibacter</taxon>
    </lineage>
</organism>
<dbReference type="RefSeq" id="WP_136692484.1">
    <property type="nucleotide sequence ID" value="NZ_SSHH01000001.1"/>
</dbReference>
<keyword evidence="8 13" id="KW-0862">Zinc</keyword>
<feature type="binding site" evidence="12">
    <location>
        <position position="91"/>
    </location>
    <ligand>
        <name>Fe cation</name>
        <dbReference type="ChEBI" id="CHEBI:24875"/>
    </ligand>
</feature>